<sequence length="164" mass="17736">MKKTVSYRKSLLLYLVVLSGLTLACDKSDDEEEFFFIDGKTKYNNVQLLGANQRPVVTSKGSGTMNVAYSELTNTIDYTITWELGNPADATTAMHFHGPADANASAPPVVSIGGFSTGYSGTVIGTTRMLTKGEASDLKAGLWYVNIHSSRHPNGELRGNLLKK</sequence>
<dbReference type="Proteomes" id="UP000198432">
    <property type="component" value="Unassembled WGS sequence"/>
</dbReference>
<evidence type="ECO:0000259" key="2">
    <source>
        <dbReference type="PROSITE" id="PS50933"/>
    </source>
</evidence>
<accession>A0A239K9Z0</accession>
<dbReference type="PROSITE" id="PS51257">
    <property type="entry name" value="PROKAR_LIPOPROTEIN"/>
    <property type="match status" value="1"/>
</dbReference>
<name>A0A239K9Z0_9BACT</name>
<dbReference type="AlphaFoldDB" id="A0A239K9Z0"/>
<feature type="domain" description="CHRD" evidence="2">
    <location>
        <begin position="40"/>
        <end position="164"/>
    </location>
</feature>
<evidence type="ECO:0000313" key="3">
    <source>
        <dbReference type="EMBL" id="SNT14780.1"/>
    </source>
</evidence>
<feature type="chain" id="PRO_5013394415" evidence="1">
    <location>
        <begin position="25"/>
        <end position="164"/>
    </location>
</feature>
<dbReference type="EMBL" id="FZOQ01000027">
    <property type="protein sequence ID" value="SNT14780.1"/>
    <property type="molecule type" value="Genomic_DNA"/>
</dbReference>
<evidence type="ECO:0000256" key="1">
    <source>
        <dbReference type="SAM" id="SignalP"/>
    </source>
</evidence>
<dbReference type="RefSeq" id="WP_089321272.1">
    <property type="nucleotide sequence ID" value="NZ_FZOQ01000027.1"/>
</dbReference>
<evidence type="ECO:0000313" key="4">
    <source>
        <dbReference type="Proteomes" id="UP000198432"/>
    </source>
</evidence>
<protein>
    <submittedName>
        <fullName evidence="3">CHRD domain-containing protein</fullName>
    </submittedName>
</protein>
<dbReference type="Pfam" id="PF07452">
    <property type="entry name" value="CHRD"/>
    <property type="match status" value="1"/>
</dbReference>
<gene>
    <name evidence="3" type="ORF">SAMN06296052_12746</name>
</gene>
<dbReference type="SMART" id="SM00754">
    <property type="entry name" value="CHRD"/>
    <property type="match status" value="1"/>
</dbReference>
<organism evidence="3 4">
    <name type="scientific">Pontibacter ummariensis</name>
    <dbReference type="NCBI Taxonomy" id="1610492"/>
    <lineage>
        <taxon>Bacteria</taxon>
        <taxon>Pseudomonadati</taxon>
        <taxon>Bacteroidota</taxon>
        <taxon>Cytophagia</taxon>
        <taxon>Cytophagales</taxon>
        <taxon>Hymenobacteraceae</taxon>
        <taxon>Pontibacter</taxon>
    </lineage>
</organism>
<proteinExistence type="predicted"/>
<reference evidence="4" key="1">
    <citation type="submission" date="2017-06" db="EMBL/GenBank/DDBJ databases">
        <authorList>
            <person name="Varghese N."/>
            <person name="Submissions S."/>
        </authorList>
    </citation>
    <scope>NUCLEOTIDE SEQUENCE [LARGE SCALE GENOMIC DNA]</scope>
    <source>
        <strain evidence="4">NKM1</strain>
    </source>
</reference>
<keyword evidence="4" id="KW-1185">Reference proteome</keyword>
<dbReference type="InterPro" id="IPR010895">
    <property type="entry name" value="CHRD"/>
</dbReference>
<dbReference type="PROSITE" id="PS50933">
    <property type="entry name" value="CHRD"/>
    <property type="match status" value="1"/>
</dbReference>
<feature type="signal peptide" evidence="1">
    <location>
        <begin position="1"/>
        <end position="24"/>
    </location>
</feature>
<keyword evidence="1" id="KW-0732">Signal</keyword>
<dbReference type="OrthoDB" id="571052at2"/>